<feature type="region of interest" description="Disordered" evidence="2">
    <location>
        <begin position="319"/>
        <end position="381"/>
    </location>
</feature>
<evidence type="ECO:0000256" key="2">
    <source>
        <dbReference type="SAM" id="MobiDB-lite"/>
    </source>
</evidence>
<dbReference type="EMBL" id="MU006094">
    <property type="protein sequence ID" value="KAF2839486.1"/>
    <property type="molecule type" value="Genomic_DNA"/>
</dbReference>
<feature type="compositionally biased region" description="Polar residues" evidence="2">
    <location>
        <begin position="1"/>
        <end position="11"/>
    </location>
</feature>
<protein>
    <recommendedName>
        <fullName evidence="5">Nuclear segregation protein</fullName>
    </recommendedName>
</protein>
<dbReference type="OrthoDB" id="2195113at2759"/>
<dbReference type="GO" id="GO:0003729">
    <property type="term" value="F:mRNA binding"/>
    <property type="evidence" value="ECO:0007669"/>
    <property type="project" value="TreeGrafter"/>
</dbReference>
<evidence type="ECO:0008006" key="5">
    <source>
        <dbReference type="Google" id="ProtNLM"/>
    </source>
</evidence>
<comment type="caution">
    <text evidence="3">The sequence shown here is derived from an EMBL/GenBank/DDBJ whole genome shotgun (WGS) entry which is preliminary data.</text>
</comment>
<name>A0A9P4VN95_9PEZI</name>
<organism evidence="3 4">
    <name type="scientific">Patellaria atrata CBS 101060</name>
    <dbReference type="NCBI Taxonomy" id="1346257"/>
    <lineage>
        <taxon>Eukaryota</taxon>
        <taxon>Fungi</taxon>
        <taxon>Dikarya</taxon>
        <taxon>Ascomycota</taxon>
        <taxon>Pezizomycotina</taxon>
        <taxon>Dothideomycetes</taxon>
        <taxon>Dothideomycetes incertae sedis</taxon>
        <taxon>Patellariales</taxon>
        <taxon>Patellariaceae</taxon>
        <taxon>Patellaria</taxon>
    </lineage>
</organism>
<feature type="compositionally biased region" description="Basic and acidic residues" evidence="2">
    <location>
        <begin position="477"/>
        <end position="490"/>
    </location>
</feature>
<evidence type="ECO:0000256" key="1">
    <source>
        <dbReference type="SAM" id="Coils"/>
    </source>
</evidence>
<dbReference type="PANTHER" id="PTHR31027:SF2">
    <property type="entry name" value="LEBERCILIN DOMAIN-CONTAINING PROTEIN"/>
    <property type="match status" value="1"/>
</dbReference>
<feature type="region of interest" description="Disordered" evidence="2">
    <location>
        <begin position="418"/>
        <end position="490"/>
    </location>
</feature>
<feature type="compositionally biased region" description="Basic and acidic residues" evidence="2">
    <location>
        <begin position="19"/>
        <end position="42"/>
    </location>
</feature>
<dbReference type="GO" id="GO:0042175">
    <property type="term" value="C:nuclear outer membrane-endoplasmic reticulum membrane network"/>
    <property type="evidence" value="ECO:0007669"/>
    <property type="project" value="TreeGrafter"/>
</dbReference>
<evidence type="ECO:0000313" key="3">
    <source>
        <dbReference type="EMBL" id="KAF2839486.1"/>
    </source>
</evidence>
<dbReference type="Gene3D" id="1.10.287.1490">
    <property type="match status" value="1"/>
</dbReference>
<dbReference type="GO" id="GO:0008298">
    <property type="term" value="P:intracellular mRNA localization"/>
    <property type="evidence" value="ECO:0007669"/>
    <property type="project" value="TreeGrafter"/>
</dbReference>
<evidence type="ECO:0000313" key="4">
    <source>
        <dbReference type="Proteomes" id="UP000799429"/>
    </source>
</evidence>
<feature type="region of interest" description="Disordered" evidence="2">
    <location>
        <begin position="1"/>
        <end position="71"/>
    </location>
</feature>
<feature type="coiled-coil region" evidence="1">
    <location>
        <begin position="167"/>
        <end position="276"/>
    </location>
</feature>
<feature type="compositionally biased region" description="Basic and acidic residues" evidence="2">
    <location>
        <begin position="418"/>
        <end position="444"/>
    </location>
</feature>
<dbReference type="PANTHER" id="PTHR31027">
    <property type="entry name" value="NUCLEAR SEGREGATION PROTEIN BFR1"/>
    <property type="match status" value="1"/>
</dbReference>
<dbReference type="Proteomes" id="UP000799429">
    <property type="component" value="Unassembled WGS sequence"/>
</dbReference>
<dbReference type="GO" id="GO:1990904">
    <property type="term" value="C:ribonucleoprotein complex"/>
    <property type="evidence" value="ECO:0007669"/>
    <property type="project" value="TreeGrafter"/>
</dbReference>
<accession>A0A9P4VN95</accession>
<reference evidence="3" key="1">
    <citation type="journal article" date="2020" name="Stud. Mycol.">
        <title>101 Dothideomycetes genomes: a test case for predicting lifestyles and emergence of pathogens.</title>
        <authorList>
            <person name="Haridas S."/>
            <person name="Albert R."/>
            <person name="Binder M."/>
            <person name="Bloem J."/>
            <person name="Labutti K."/>
            <person name="Salamov A."/>
            <person name="Andreopoulos B."/>
            <person name="Baker S."/>
            <person name="Barry K."/>
            <person name="Bills G."/>
            <person name="Bluhm B."/>
            <person name="Cannon C."/>
            <person name="Castanera R."/>
            <person name="Culley D."/>
            <person name="Daum C."/>
            <person name="Ezra D."/>
            <person name="Gonzalez J."/>
            <person name="Henrissat B."/>
            <person name="Kuo A."/>
            <person name="Liang C."/>
            <person name="Lipzen A."/>
            <person name="Lutzoni F."/>
            <person name="Magnuson J."/>
            <person name="Mondo S."/>
            <person name="Nolan M."/>
            <person name="Ohm R."/>
            <person name="Pangilinan J."/>
            <person name="Park H.-J."/>
            <person name="Ramirez L."/>
            <person name="Alfaro M."/>
            <person name="Sun H."/>
            <person name="Tritt A."/>
            <person name="Yoshinaga Y."/>
            <person name="Zwiers L.-H."/>
            <person name="Turgeon B."/>
            <person name="Goodwin S."/>
            <person name="Spatafora J."/>
            <person name="Crous P."/>
            <person name="Grigoriev I."/>
        </authorList>
    </citation>
    <scope>NUCLEOTIDE SEQUENCE</scope>
    <source>
        <strain evidence="3">CBS 101060</strain>
    </source>
</reference>
<proteinExistence type="predicted"/>
<dbReference type="GO" id="GO:0005783">
    <property type="term" value="C:endoplasmic reticulum"/>
    <property type="evidence" value="ECO:0007669"/>
    <property type="project" value="TreeGrafter"/>
</dbReference>
<keyword evidence="1" id="KW-0175">Coiled coil</keyword>
<dbReference type="AlphaFoldDB" id="A0A9P4VN95"/>
<feature type="compositionally biased region" description="Low complexity" evidence="2">
    <location>
        <begin position="370"/>
        <end position="381"/>
    </location>
</feature>
<gene>
    <name evidence="3" type="ORF">M501DRAFT_1056850</name>
</gene>
<dbReference type="InterPro" id="IPR039604">
    <property type="entry name" value="Bfr1"/>
</dbReference>
<sequence>MADVATTSTGKSKGPSIARPDKPDEEQYKTDLTKAEKEHAASQEKLNAIKAKVNNAQPANKDSPAAKRQQELRAELASIRQQQQGFKTSRTSVLEKIKKLDEQLKSRINEDKTARGRVNFKSVEEVDREIQRLQKQVDTGAMKLVDEKKALADISSLHKQRKGFAGFDQAKKGIDSLKGEIAELRKQLDDPESKALSDKYTAIQKELDEIKSEQDSAFKSLNSLRDERSKAQAEQQEKYIALKEIKDKYFQAKRAYRDYEQELYKQRKEKQRQEQEAYIAGKRKQVAAQKLEEASAPAYQDEIRTAEGLIRYFDPDSLESKEEVGPGKFAASAQRTVDDSGIKGTRLVKKQDDDYFQGTGGKKSKKNKKSGGATSSSSESKFNLSIGVIEQLAQVGIDPPSNQADVPSVVEKIKSKLETWKKDQEQKTKENIAKAQKEIDRLETEASSSSPIGTTDDRSKDLGNKPAAANLGINGKVDSEAELRQEKDAEIDVAEELEKAKIEDAEDATAS</sequence>
<keyword evidence="4" id="KW-1185">Reference proteome</keyword>